<proteinExistence type="predicted"/>
<reference evidence="1 2" key="1">
    <citation type="journal article" date="2015" name="Stand. Genomic Sci.">
        <title>Genomic Encyclopedia of Bacterial and Archaeal Type Strains, Phase III: the genomes of soil and plant-associated and newly described type strains.</title>
        <authorList>
            <person name="Whitman W.B."/>
            <person name="Woyke T."/>
            <person name="Klenk H.P."/>
            <person name="Zhou Y."/>
            <person name="Lilburn T.G."/>
            <person name="Beck B.J."/>
            <person name="De Vos P."/>
            <person name="Vandamme P."/>
            <person name="Eisen J.A."/>
            <person name="Garrity G."/>
            <person name="Hugenholtz P."/>
            <person name="Kyrpides N.C."/>
        </authorList>
    </citation>
    <scope>NUCLEOTIDE SEQUENCE [LARGE SCALE GENOMIC DNA]</scope>
    <source>
        <strain evidence="1 2">CGMCC 1.6858</strain>
    </source>
</reference>
<protein>
    <recommendedName>
        <fullName evidence="3">DUF3509 domain-containing protein</fullName>
    </recommendedName>
</protein>
<evidence type="ECO:0000313" key="1">
    <source>
        <dbReference type="EMBL" id="TWI53000.1"/>
    </source>
</evidence>
<dbReference type="Proteomes" id="UP000316905">
    <property type="component" value="Unassembled WGS sequence"/>
</dbReference>
<gene>
    <name evidence="1" type="ORF">IQ22_02836</name>
</gene>
<sequence>MKSLSNFLALSKGYCHIETTFHEDGSLTLYATSLDGRSHPRVWRLTSGQLANHMLFETVLTDIERQLKAAFSISAQAAANTLNLPVKPSPAYK</sequence>
<keyword evidence="2" id="KW-1185">Reference proteome</keyword>
<evidence type="ECO:0008006" key="3">
    <source>
        <dbReference type="Google" id="ProtNLM"/>
    </source>
</evidence>
<organism evidence="1 2">
    <name type="scientific">Pseudomonas duriflava</name>
    <dbReference type="NCBI Taxonomy" id="459528"/>
    <lineage>
        <taxon>Bacteria</taxon>
        <taxon>Pseudomonadati</taxon>
        <taxon>Pseudomonadota</taxon>
        <taxon>Gammaproteobacteria</taxon>
        <taxon>Pseudomonadales</taxon>
        <taxon>Pseudomonadaceae</taxon>
        <taxon>Pseudomonas</taxon>
    </lineage>
</organism>
<evidence type="ECO:0000313" key="2">
    <source>
        <dbReference type="Proteomes" id="UP000316905"/>
    </source>
</evidence>
<accession>A0A562QA08</accession>
<comment type="caution">
    <text evidence="1">The sequence shown here is derived from an EMBL/GenBank/DDBJ whole genome shotgun (WGS) entry which is preliminary data.</text>
</comment>
<name>A0A562QA08_9PSED</name>
<dbReference type="EMBL" id="VLKY01000009">
    <property type="protein sequence ID" value="TWI53000.1"/>
    <property type="molecule type" value="Genomic_DNA"/>
</dbReference>
<dbReference type="AlphaFoldDB" id="A0A562QA08"/>